<evidence type="ECO:0000313" key="19">
    <source>
        <dbReference type="Proteomes" id="UP001153714"/>
    </source>
</evidence>
<dbReference type="SUPFAM" id="SSF48264">
    <property type="entry name" value="Cytochrome P450"/>
    <property type="match status" value="1"/>
</dbReference>
<dbReference type="EMBL" id="OU893335">
    <property type="protein sequence ID" value="CAG9792319.1"/>
    <property type="molecule type" value="Genomic_DNA"/>
</dbReference>
<dbReference type="InterPro" id="IPR017972">
    <property type="entry name" value="Cyt_P450_CS"/>
</dbReference>
<evidence type="ECO:0000256" key="11">
    <source>
        <dbReference type="ARBA" id="ARBA00023002"/>
    </source>
</evidence>
<dbReference type="AlphaFoldDB" id="A0A9N9WHT2"/>
<keyword evidence="8 16" id="KW-0479">Metal-binding</keyword>
<evidence type="ECO:0000256" key="13">
    <source>
        <dbReference type="ARBA" id="ARBA00023033"/>
    </source>
</evidence>
<comment type="cofactor">
    <cofactor evidence="1 16">
        <name>heme</name>
        <dbReference type="ChEBI" id="CHEBI:30413"/>
    </cofactor>
</comment>
<keyword evidence="10" id="KW-0492">Microsome</keyword>
<dbReference type="PANTHER" id="PTHR24292">
    <property type="entry name" value="CYTOCHROME P450"/>
    <property type="match status" value="1"/>
</dbReference>
<evidence type="ECO:0000256" key="5">
    <source>
        <dbReference type="ARBA" id="ARBA00010617"/>
    </source>
</evidence>
<protein>
    <recommendedName>
        <fullName evidence="6">unspecific monooxygenase</fullName>
        <ecNumber evidence="6">1.14.14.1</ecNumber>
    </recommendedName>
</protein>
<comment type="catalytic activity">
    <reaction evidence="15">
        <text>an organic molecule + reduced [NADPH--hemoprotein reductase] + O2 = an alcohol + oxidized [NADPH--hemoprotein reductase] + H2O + H(+)</text>
        <dbReference type="Rhea" id="RHEA:17149"/>
        <dbReference type="Rhea" id="RHEA-COMP:11964"/>
        <dbReference type="Rhea" id="RHEA-COMP:11965"/>
        <dbReference type="ChEBI" id="CHEBI:15377"/>
        <dbReference type="ChEBI" id="CHEBI:15378"/>
        <dbReference type="ChEBI" id="CHEBI:15379"/>
        <dbReference type="ChEBI" id="CHEBI:30879"/>
        <dbReference type="ChEBI" id="CHEBI:57618"/>
        <dbReference type="ChEBI" id="CHEBI:58210"/>
        <dbReference type="ChEBI" id="CHEBI:142491"/>
        <dbReference type="EC" id="1.14.14.1"/>
    </reaction>
</comment>
<evidence type="ECO:0000256" key="10">
    <source>
        <dbReference type="ARBA" id="ARBA00022848"/>
    </source>
</evidence>
<keyword evidence="11 17" id="KW-0560">Oxidoreductase</keyword>
<dbReference type="PROSITE" id="PS00086">
    <property type="entry name" value="CYTOCHROME_P450"/>
    <property type="match status" value="1"/>
</dbReference>
<dbReference type="PRINTS" id="PR00385">
    <property type="entry name" value="P450"/>
</dbReference>
<evidence type="ECO:0000256" key="15">
    <source>
        <dbReference type="ARBA" id="ARBA00047827"/>
    </source>
</evidence>
<dbReference type="InterPro" id="IPR050476">
    <property type="entry name" value="Insect_CytP450_Detox"/>
</dbReference>
<dbReference type="InterPro" id="IPR001128">
    <property type="entry name" value="Cyt_P450"/>
</dbReference>
<dbReference type="CDD" id="cd11056">
    <property type="entry name" value="CYP6-like"/>
    <property type="match status" value="1"/>
</dbReference>
<dbReference type="PRINTS" id="PR00463">
    <property type="entry name" value="EP450I"/>
</dbReference>
<keyword evidence="14" id="KW-0472">Membrane</keyword>
<evidence type="ECO:0000256" key="6">
    <source>
        <dbReference type="ARBA" id="ARBA00012109"/>
    </source>
</evidence>
<keyword evidence="12 16" id="KW-0408">Iron</keyword>
<dbReference type="OrthoDB" id="2789670at2759"/>
<evidence type="ECO:0000313" key="18">
    <source>
        <dbReference type="EMBL" id="CAG9792319.1"/>
    </source>
</evidence>
<dbReference type="Pfam" id="PF00067">
    <property type="entry name" value="p450"/>
    <property type="match status" value="1"/>
</dbReference>
<feature type="binding site" description="axial binding residue" evidence="16">
    <location>
        <position position="452"/>
    </location>
    <ligand>
        <name>heme</name>
        <dbReference type="ChEBI" id="CHEBI:30413"/>
    </ligand>
    <ligandPart>
        <name>Fe</name>
        <dbReference type="ChEBI" id="CHEBI:18248"/>
    </ligandPart>
</feature>
<evidence type="ECO:0000256" key="3">
    <source>
        <dbReference type="ARBA" id="ARBA00004174"/>
    </source>
</evidence>
<evidence type="ECO:0000256" key="1">
    <source>
        <dbReference type="ARBA" id="ARBA00001971"/>
    </source>
</evidence>
<comment type="similarity">
    <text evidence="5 17">Belongs to the cytochrome P450 family.</text>
</comment>
<dbReference type="Proteomes" id="UP001153714">
    <property type="component" value="Chromosome 4"/>
</dbReference>
<evidence type="ECO:0000256" key="8">
    <source>
        <dbReference type="ARBA" id="ARBA00022723"/>
    </source>
</evidence>
<dbReference type="InterPro" id="IPR036396">
    <property type="entry name" value="Cyt_P450_sf"/>
</dbReference>
<evidence type="ECO:0000256" key="16">
    <source>
        <dbReference type="PIRSR" id="PIRSR602401-1"/>
    </source>
</evidence>
<dbReference type="GO" id="GO:0016712">
    <property type="term" value="F:oxidoreductase activity, acting on paired donors, with incorporation or reduction of molecular oxygen, reduced flavin or flavoprotein as one donor, and incorporation of one atom of oxygen"/>
    <property type="evidence" value="ECO:0007669"/>
    <property type="project" value="UniProtKB-EC"/>
</dbReference>
<reference evidence="18" key="2">
    <citation type="submission" date="2022-10" db="EMBL/GenBank/DDBJ databases">
        <authorList>
            <consortium name="ENA_rothamsted_submissions"/>
            <consortium name="culmorum"/>
            <person name="King R."/>
        </authorList>
    </citation>
    <scope>NUCLEOTIDE SEQUENCE</scope>
</reference>
<dbReference type="FunFam" id="1.10.630.10:FF:000042">
    <property type="entry name" value="Cytochrome P450"/>
    <property type="match status" value="1"/>
</dbReference>
<accession>A0A9N9WHT2</accession>
<evidence type="ECO:0000256" key="14">
    <source>
        <dbReference type="ARBA" id="ARBA00023136"/>
    </source>
</evidence>
<proteinExistence type="inferred from homology"/>
<keyword evidence="13 17" id="KW-0503">Monooxygenase</keyword>
<dbReference type="GO" id="GO:0005789">
    <property type="term" value="C:endoplasmic reticulum membrane"/>
    <property type="evidence" value="ECO:0007669"/>
    <property type="project" value="UniProtKB-SubCell"/>
</dbReference>
<comment type="subcellular location">
    <subcellularLocation>
        <location evidence="4">Endoplasmic reticulum membrane</location>
        <topology evidence="4">Peripheral membrane protein</topology>
    </subcellularLocation>
    <subcellularLocation>
        <location evidence="3">Microsome membrane</location>
        <topology evidence="3">Peripheral membrane protein</topology>
    </subcellularLocation>
</comment>
<reference evidence="18" key="1">
    <citation type="submission" date="2021-12" db="EMBL/GenBank/DDBJ databases">
        <authorList>
            <person name="King R."/>
        </authorList>
    </citation>
    <scope>NUCLEOTIDE SEQUENCE</scope>
</reference>
<evidence type="ECO:0000256" key="2">
    <source>
        <dbReference type="ARBA" id="ARBA00003690"/>
    </source>
</evidence>
<organism evidence="18 19">
    <name type="scientific">Diatraea saccharalis</name>
    <name type="common">sugarcane borer</name>
    <dbReference type="NCBI Taxonomy" id="40085"/>
    <lineage>
        <taxon>Eukaryota</taxon>
        <taxon>Metazoa</taxon>
        <taxon>Ecdysozoa</taxon>
        <taxon>Arthropoda</taxon>
        <taxon>Hexapoda</taxon>
        <taxon>Insecta</taxon>
        <taxon>Pterygota</taxon>
        <taxon>Neoptera</taxon>
        <taxon>Endopterygota</taxon>
        <taxon>Lepidoptera</taxon>
        <taxon>Glossata</taxon>
        <taxon>Ditrysia</taxon>
        <taxon>Pyraloidea</taxon>
        <taxon>Crambidae</taxon>
        <taxon>Crambinae</taxon>
        <taxon>Diatraea</taxon>
    </lineage>
</organism>
<dbReference type="EC" id="1.14.14.1" evidence="6"/>
<dbReference type="GO" id="GO:0020037">
    <property type="term" value="F:heme binding"/>
    <property type="evidence" value="ECO:0007669"/>
    <property type="project" value="InterPro"/>
</dbReference>
<evidence type="ECO:0000256" key="12">
    <source>
        <dbReference type="ARBA" id="ARBA00023004"/>
    </source>
</evidence>
<gene>
    <name evidence="18" type="ORF">DIATSA_LOCUS9865</name>
</gene>
<dbReference type="PANTHER" id="PTHR24292:SF84">
    <property type="entry name" value="CYTOCHROME P450 28A5-RELATED"/>
    <property type="match status" value="1"/>
</dbReference>
<evidence type="ECO:0000256" key="4">
    <source>
        <dbReference type="ARBA" id="ARBA00004406"/>
    </source>
</evidence>
<dbReference type="GO" id="GO:0005506">
    <property type="term" value="F:iron ion binding"/>
    <property type="evidence" value="ECO:0007669"/>
    <property type="project" value="InterPro"/>
</dbReference>
<comment type="function">
    <text evidence="2">May be involved in the metabolism of insect hormones and in the breakdown of synthetic insecticides.</text>
</comment>
<sequence>MLIAIIAIALVCLYFYNVRNFDYWKKRGVKHDKPIPFFGTNLKNFLLLKSRSEITEEMYFKYPDEKVVGFFRSTTPELIIRDPEIIKKILISDFSYFYGRGFHPYKRNIEKLIQNLFFVEGDLWKMLRIQMTPAFTSGKLKAMFPLIVERAESLQQRTLLAVKKNLPIDARELMARFTTDFIGACGFGLDSNSINDDNSDFRRLGRDVFNPPLTTIITSTLKMLFPVLFKDLKFFGHIERRSFNLVNKIQQSRNYKSIGRNDFIDQLLDYKQKGPIEIESMEKLQATGKPEKLKFELTNDLIVAQVMLFFGAGFETSSSASSYTLHELAFHPEIQKKVQNEIDEVLKKHDNKLSYAAVKEMTYLEWTFKEAMRIFPSLGYLMRECTRKYTFEDLGFSINEGVKMMISVAALHKDPKYWHNPEEFRPERFSREEFTNVQKDVYLAFGDGPRVCIGARLGLMQSLAGLAAILSKFSVTPAPETVRRPPVVPTSDIVQNINGIPLMFHKRH</sequence>
<evidence type="ECO:0000256" key="7">
    <source>
        <dbReference type="ARBA" id="ARBA00022617"/>
    </source>
</evidence>
<evidence type="ECO:0000256" key="9">
    <source>
        <dbReference type="ARBA" id="ARBA00022824"/>
    </source>
</evidence>
<name>A0A9N9WHT2_9NEOP</name>
<keyword evidence="19" id="KW-1185">Reference proteome</keyword>
<keyword evidence="7 16" id="KW-0349">Heme</keyword>
<dbReference type="InterPro" id="IPR002401">
    <property type="entry name" value="Cyt_P450_E_grp-I"/>
</dbReference>
<dbReference type="Gene3D" id="1.10.630.10">
    <property type="entry name" value="Cytochrome P450"/>
    <property type="match status" value="1"/>
</dbReference>
<keyword evidence="9" id="KW-0256">Endoplasmic reticulum</keyword>
<evidence type="ECO:0000256" key="17">
    <source>
        <dbReference type="RuleBase" id="RU000461"/>
    </source>
</evidence>